<evidence type="ECO:0000313" key="10">
    <source>
        <dbReference type="EMBL" id="CAB3786229.1"/>
    </source>
</evidence>
<feature type="transmembrane region" description="Helical" evidence="8">
    <location>
        <begin position="346"/>
        <end position="365"/>
    </location>
</feature>
<feature type="compositionally biased region" description="Basic and acidic residues" evidence="7">
    <location>
        <begin position="432"/>
        <end position="448"/>
    </location>
</feature>
<dbReference type="Pfam" id="PF07690">
    <property type="entry name" value="MFS_1"/>
    <property type="match status" value="1"/>
</dbReference>
<dbReference type="InterPro" id="IPR036259">
    <property type="entry name" value="MFS_trans_sf"/>
</dbReference>
<evidence type="ECO:0000256" key="4">
    <source>
        <dbReference type="ARBA" id="ARBA00022692"/>
    </source>
</evidence>
<keyword evidence="6 8" id="KW-0472">Membrane</keyword>
<keyword evidence="4 8" id="KW-0812">Transmembrane</keyword>
<dbReference type="RefSeq" id="WP_175149757.1">
    <property type="nucleotide sequence ID" value="NZ_CADIKK010000009.1"/>
</dbReference>
<evidence type="ECO:0000256" key="7">
    <source>
        <dbReference type="SAM" id="MobiDB-lite"/>
    </source>
</evidence>
<gene>
    <name evidence="10" type="ORF">LMG28614_02259</name>
</gene>
<dbReference type="NCBIfam" id="TIGR00900">
    <property type="entry name" value="2A0121"/>
    <property type="match status" value="1"/>
</dbReference>
<feature type="transmembrane region" description="Helical" evidence="8">
    <location>
        <begin position="12"/>
        <end position="39"/>
    </location>
</feature>
<feature type="transmembrane region" description="Helical" evidence="8">
    <location>
        <begin position="252"/>
        <end position="270"/>
    </location>
</feature>
<dbReference type="InterPro" id="IPR011701">
    <property type="entry name" value="MFS"/>
</dbReference>
<dbReference type="GO" id="GO:0022857">
    <property type="term" value="F:transmembrane transporter activity"/>
    <property type="evidence" value="ECO:0007669"/>
    <property type="project" value="InterPro"/>
</dbReference>
<dbReference type="PANTHER" id="PTHR23513:SF18">
    <property type="entry name" value="INTEGRAL MEMBRANE PROTEIN"/>
    <property type="match status" value="1"/>
</dbReference>
<comment type="subcellular location">
    <subcellularLocation>
        <location evidence="1">Cell membrane</location>
        <topology evidence="1">Multi-pass membrane protein</topology>
    </subcellularLocation>
</comment>
<feature type="transmembrane region" description="Helical" evidence="8">
    <location>
        <begin position="84"/>
        <end position="108"/>
    </location>
</feature>
<evidence type="ECO:0000256" key="2">
    <source>
        <dbReference type="ARBA" id="ARBA00022448"/>
    </source>
</evidence>
<evidence type="ECO:0000256" key="3">
    <source>
        <dbReference type="ARBA" id="ARBA00022475"/>
    </source>
</evidence>
<feature type="transmembrane region" description="Helical" evidence="8">
    <location>
        <begin position="377"/>
        <end position="396"/>
    </location>
</feature>
<organism evidence="10 11">
    <name type="scientific">Paraburkholderia ultramafica</name>
    <dbReference type="NCBI Taxonomy" id="1544867"/>
    <lineage>
        <taxon>Bacteria</taxon>
        <taxon>Pseudomonadati</taxon>
        <taxon>Pseudomonadota</taxon>
        <taxon>Betaproteobacteria</taxon>
        <taxon>Burkholderiales</taxon>
        <taxon>Burkholderiaceae</taxon>
        <taxon>Paraburkholderia</taxon>
    </lineage>
</organism>
<evidence type="ECO:0000259" key="9">
    <source>
        <dbReference type="PROSITE" id="PS50850"/>
    </source>
</evidence>
<keyword evidence="5 8" id="KW-1133">Transmembrane helix</keyword>
<sequence length="448" mass="47713">MLGVLSNRTYRHLFLAQVIALVGTGLATVALGLLAYNIAGANAGSVLGTALAIKMVAYVVIAPVVGAFANRLPRRAFLVSMDLVRAAVAICLPFVTQAWQVYVLVFVLQSASAAFTPTFQATIPDVLPDENDYTRALSLSRLAYDMESLVSPILAAALLTVISFHSLFAGTVVGFLCSAALVMTVSLPKSPAVEVTGSVYKKTFRGISIYLRTPRLLGLLALNFAAAAASSMVIVNTVVYVESKLGRSSSDVSLGLAAFGCGSMLMALILPKLLDRRPDRPAMLLGASVMTVGLGFGTVVAAAGGRFEWPAFLATWFVIGLGYSMTLTPSGRLLRRSAGSTDRPAVFAAQFSLSHVCWLITYPVAGSLGAKIGMTGILPVMAVLTALGTAAAWWIWPARDPDIVEHEHPAPEDESHLGEGERTARSQHRHPFTIDDRHPTWPRKTKDD</sequence>
<dbReference type="InterPro" id="IPR004751">
    <property type="entry name" value="Drug_antiport"/>
</dbReference>
<dbReference type="Proteomes" id="UP000494365">
    <property type="component" value="Unassembled WGS sequence"/>
</dbReference>
<feature type="transmembrane region" description="Helical" evidence="8">
    <location>
        <begin position="216"/>
        <end position="240"/>
    </location>
</feature>
<keyword evidence="3" id="KW-1003">Cell membrane</keyword>
<feature type="transmembrane region" description="Helical" evidence="8">
    <location>
        <begin position="51"/>
        <end position="72"/>
    </location>
</feature>
<proteinExistence type="predicted"/>
<evidence type="ECO:0000256" key="8">
    <source>
        <dbReference type="SAM" id="Phobius"/>
    </source>
</evidence>
<feature type="transmembrane region" description="Helical" evidence="8">
    <location>
        <begin position="309"/>
        <end position="326"/>
    </location>
</feature>
<evidence type="ECO:0000256" key="5">
    <source>
        <dbReference type="ARBA" id="ARBA00022989"/>
    </source>
</evidence>
<dbReference type="PANTHER" id="PTHR23513">
    <property type="entry name" value="INTEGRAL MEMBRANE EFFLUX PROTEIN-RELATED"/>
    <property type="match status" value="1"/>
</dbReference>
<dbReference type="InterPro" id="IPR020846">
    <property type="entry name" value="MFS_dom"/>
</dbReference>
<feature type="transmembrane region" description="Helical" evidence="8">
    <location>
        <begin position="282"/>
        <end position="303"/>
    </location>
</feature>
<reference evidence="10 11" key="1">
    <citation type="submission" date="2020-04" db="EMBL/GenBank/DDBJ databases">
        <authorList>
            <person name="De Canck E."/>
        </authorList>
    </citation>
    <scope>NUCLEOTIDE SEQUENCE [LARGE SCALE GENOMIC DNA]</scope>
    <source>
        <strain evidence="10 11">LMG 28614</strain>
    </source>
</reference>
<keyword evidence="2" id="KW-0813">Transport</keyword>
<dbReference type="PROSITE" id="PS50850">
    <property type="entry name" value="MFS"/>
    <property type="match status" value="1"/>
</dbReference>
<protein>
    <recommendedName>
        <fullName evidence="9">Major facilitator superfamily (MFS) profile domain-containing protein</fullName>
    </recommendedName>
</protein>
<feature type="transmembrane region" description="Helical" evidence="8">
    <location>
        <begin position="153"/>
        <end position="182"/>
    </location>
</feature>
<evidence type="ECO:0000256" key="1">
    <source>
        <dbReference type="ARBA" id="ARBA00004651"/>
    </source>
</evidence>
<feature type="domain" description="Major facilitator superfamily (MFS) profile" evidence="9">
    <location>
        <begin position="9"/>
        <end position="400"/>
    </location>
</feature>
<evidence type="ECO:0000256" key="6">
    <source>
        <dbReference type="ARBA" id="ARBA00023136"/>
    </source>
</evidence>
<dbReference type="Gene3D" id="1.20.1250.20">
    <property type="entry name" value="MFS general substrate transporter like domains"/>
    <property type="match status" value="2"/>
</dbReference>
<accession>A0A6S7B352</accession>
<feature type="compositionally biased region" description="Basic and acidic residues" evidence="7">
    <location>
        <begin position="405"/>
        <end position="424"/>
    </location>
</feature>
<dbReference type="EMBL" id="CADIKK010000009">
    <property type="protein sequence ID" value="CAB3786229.1"/>
    <property type="molecule type" value="Genomic_DNA"/>
</dbReference>
<dbReference type="CDD" id="cd06173">
    <property type="entry name" value="MFS_MefA_like"/>
    <property type="match status" value="1"/>
</dbReference>
<dbReference type="SUPFAM" id="SSF103473">
    <property type="entry name" value="MFS general substrate transporter"/>
    <property type="match status" value="1"/>
</dbReference>
<name>A0A6S7B352_9BURK</name>
<dbReference type="GO" id="GO:0005886">
    <property type="term" value="C:plasma membrane"/>
    <property type="evidence" value="ECO:0007669"/>
    <property type="project" value="UniProtKB-SubCell"/>
</dbReference>
<feature type="region of interest" description="Disordered" evidence="7">
    <location>
        <begin position="405"/>
        <end position="448"/>
    </location>
</feature>
<keyword evidence="11" id="KW-1185">Reference proteome</keyword>
<evidence type="ECO:0000313" key="11">
    <source>
        <dbReference type="Proteomes" id="UP000494365"/>
    </source>
</evidence>
<dbReference type="AlphaFoldDB" id="A0A6S7B352"/>